<evidence type="ECO:0000259" key="7">
    <source>
        <dbReference type="Pfam" id="PF04321"/>
    </source>
</evidence>
<evidence type="ECO:0000256" key="1">
    <source>
        <dbReference type="ARBA" id="ARBA00004781"/>
    </source>
</evidence>
<accession>A0A0T9KW66</accession>
<evidence type="ECO:0000256" key="4">
    <source>
        <dbReference type="ARBA" id="ARBA00017099"/>
    </source>
</evidence>
<dbReference type="GO" id="GO:0005829">
    <property type="term" value="C:cytosol"/>
    <property type="evidence" value="ECO:0007669"/>
    <property type="project" value="TreeGrafter"/>
</dbReference>
<evidence type="ECO:0000313" key="11">
    <source>
        <dbReference type="Proteomes" id="UP000195840"/>
    </source>
</evidence>
<dbReference type="EC" id="1.1.1.133" evidence="3 6"/>
<evidence type="ECO:0000313" key="8">
    <source>
        <dbReference type="EMBL" id="CNE35664.1"/>
    </source>
</evidence>
<dbReference type="EMBL" id="CPYI01000003">
    <property type="protein sequence ID" value="CNE35664.1"/>
    <property type="molecule type" value="Genomic_DNA"/>
</dbReference>
<dbReference type="GO" id="GO:0009243">
    <property type="term" value="P:O antigen biosynthetic process"/>
    <property type="evidence" value="ECO:0007669"/>
    <property type="project" value="UniProtKB-UniPathway"/>
</dbReference>
<dbReference type="PANTHER" id="PTHR10491:SF4">
    <property type="entry name" value="METHIONINE ADENOSYLTRANSFERASE 2 SUBUNIT BETA"/>
    <property type="match status" value="1"/>
</dbReference>
<keyword evidence="6" id="KW-0521">NADP</keyword>
<comment type="catalytic activity">
    <reaction evidence="5 6">
        <text>dTDP-beta-L-rhamnose + NADP(+) = dTDP-4-dehydro-beta-L-rhamnose + NADPH + H(+)</text>
        <dbReference type="Rhea" id="RHEA:21796"/>
        <dbReference type="ChEBI" id="CHEBI:15378"/>
        <dbReference type="ChEBI" id="CHEBI:57510"/>
        <dbReference type="ChEBI" id="CHEBI:57783"/>
        <dbReference type="ChEBI" id="CHEBI:58349"/>
        <dbReference type="ChEBI" id="CHEBI:62830"/>
        <dbReference type="EC" id="1.1.1.133"/>
    </reaction>
</comment>
<dbReference type="Pfam" id="PF04321">
    <property type="entry name" value="RmlD_sub_bind"/>
    <property type="match status" value="1"/>
</dbReference>
<dbReference type="UniPathway" id="UPA00124"/>
<gene>
    <name evidence="8" type="primary">strL</name>
    <name evidence="9" type="ORF">CBW52_08970</name>
    <name evidence="8" type="ORF">ERS008491_01065</name>
</gene>
<evidence type="ECO:0000256" key="6">
    <source>
        <dbReference type="RuleBase" id="RU364082"/>
    </source>
</evidence>
<evidence type="ECO:0000313" key="10">
    <source>
        <dbReference type="Proteomes" id="UP000045824"/>
    </source>
</evidence>
<comment type="pathway">
    <text evidence="1 6">Carbohydrate biosynthesis; dTDP-L-rhamnose biosynthesis.</text>
</comment>
<dbReference type="Proteomes" id="UP000195840">
    <property type="component" value="Unassembled WGS sequence"/>
</dbReference>
<comment type="similarity">
    <text evidence="2 6">Belongs to the dTDP-4-dehydrorhamnose reductase family.</text>
</comment>
<keyword evidence="11" id="KW-1185">Reference proteome</keyword>
<sequence length="293" mass="33011">MNVLILGATGMLGYSLFANLNEYKQLNVIGTARSTAGKEIYFNKLQENLLLNVDATDIDSIDNAIKLAKPDVVINCIGLIKQHEIAKQYVPAIKINSLLPHQLAALCDKYEARYIHFSTDCVFDGKTGLYNELDLPNSTDIYGKSKYLGEVNYGRHLTLRTSIIGHELSSAVSLIDWFLKQQNEVNGFSKAIFSGLPTSYIAKLLAEKILVDNSLTGLYHLSVDPIDKFSLISLVSEIYGHSVKINKSEQLVIDRSLDSKKLRDAINFNPPKWRELIEFMHNDYVTRYFPCKN</sequence>
<reference evidence="8 10" key="1">
    <citation type="submission" date="2015-03" db="EMBL/GenBank/DDBJ databases">
        <authorList>
            <person name="Murphy D."/>
        </authorList>
    </citation>
    <scope>NUCLEOTIDE SEQUENCE [LARGE SCALE GENOMIC DNA]</scope>
    <source>
        <strain evidence="8 10">FCF326</strain>
    </source>
</reference>
<evidence type="ECO:0000256" key="3">
    <source>
        <dbReference type="ARBA" id="ARBA00012929"/>
    </source>
</evidence>
<name>A0A0T9KW66_YERKR</name>
<reference evidence="9 11" key="2">
    <citation type="submission" date="2017-05" db="EMBL/GenBank/DDBJ databases">
        <title>Whole genome sequencing of Yersinia kristensenii.</title>
        <authorList>
            <person name="Campioni F."/>
        </authorList>
    </citation>
    <scope>NUCLEOTIDE SEQUENCE [LARGE SCALE GENOMIC DNA]</scope>
    <source>
        <strain evidence="9 11">CFSAN060538</strain>
    </source>
</reference>
<evidence type="ECO:0000256" key="2">
    <source>
        <dbReference type="ARBA" id="ARBA00010944"/>
    </source>
</evidence>
<dbReference type="AlphaFoldDB" id="A0A0T9KW66"/>
<dbReference type="CDD" id="cd05254">
    <property type="entry name" value="dTDP_HR_like_SDR_e"/>
    <property type="match status" value="1"/>
</dbReference>
<dbReference type="GO" id="GO:0019305">
    <property type="term" value="P:dTDP-rhamnose biosynthetic process"/>
    <property type="evidence" value="ECO:0007669"/>
    <property type="project" value="UniProtKB-UniPathway"/>
</dbReference>
<dbReference type="InterPro" id="IPR029903">
    <property type="entry name" value="RmlD-like-bd"/>
</dbReference>
<protein>
    <recommendedName>
        <fullName evidence="4 6">dTDP-4-dehydrorhamnose reductase</fullName>
        <ecNumber evidence="3 6">1.1.1.133</ecNumber>
    </recommendedName>
</protein>
<feature type="domain" description="RmlD-like substrate binding" evidence="7">
    <location>
        <begin position="1"/>
        <end position="280"/>
    </location>
</feature>
<dbReference type="Proteomes" id="UP000045824">
    <property type="component" value="Unassembled WGS sequence"/>
</dbReference>
<dbReference type="UniPathway" id="UPA00281"/>
<keyword evidence="6 8" id="KW-0560">Oxidoreductase</keyword>
<proteinExistence type="inferred from homology"/>
<evidence type="ECO:0000313" key="9">
    <source>
        <dbReference type="EMBL" id="OVZ81217.1"/>
    </source>
</evidence>
<comment type="function">
    <text evidence="6">Catalyzes the reduction of dTDP-6-deoxy-L-lyxo-4-hexulose to yield dTDP-L-rhamnose.</text>
</comment>
<dbReference type="Gene3D" id="3.40.50.720">
    <property type="entry name" value="NAD(P)-binding Rossmann-like Domain"/>
    <property type="match status" value="1"/>
</dbReference>
<dbReference type="PANTHER" id="PTHR10491">
    <property type="entry name" value="DTDP-4-DEHYDRORHAMNOSE REDUCTASE"/>
    <property type="match status" value="1"/>
</dbReference>
<dbReference type="RefSeq" id="WP_050118570.1">
    <property type="nucleotide sequence ID" value="NZ_CAWMAB010000003.1"/>
</dbReference>
<dbReference type="InterPro" id="IPR036291">
    <property type="entry name" value="NAD(P)-bd_dom_sf"/>
</dbReference>
<organism evidence="8 10">
    <name type="scientific">Yersinia kristensenii</name>
    <dbReference type="NCBI Taxonomy" id="28152"/>
    <lineage>
        <taxon>Bacteria</taxon>
        <taxon>Pseudomonadati</taxon>
        <taxon>Pseudomonadota</taxon>
        <taxon>Gammaproteobacteria</taxon>
        <taxon>Enterobacterales</taxon>
        <taxon>Yersiniaceae</taxon>
        <taxon>Yersinia</taxon>
    </lineage>
</organism>
<dbReference type="InterPro" id="IPR005913">
    <property type="entry name" value="dTDP_dehydrorham_reduct"/>
</dbReference>
<dbReference type="SUPFAM" id="SSF51735">
    <property type="entry name" value="NAD(P)-binding Rossmann-fold domains"/>
    <property type="match status" value="1"/>
</dbReference>
<evidence type="ECO:0000256" key="5">
    <source>
        <dbReference type="ARBA" id="ARBA00048200"/>
    </source>
</evidence>
<dbReference type="EMBL" id="NHOG01000009">
    <property type="protein sequence ID" value="OVZ81217.1"/>
    <property type="molecule type" value="Genomic_DNA"/>
</dbReference>
<dbReference type="GO" id="GO:0008831">
    <property type="term" value="F:dTDP-4-dehydrorhamnose reductase activity"/>
    <property type="evidence" value="ECO:0007669"/>
    <property type="project" value="UniProtKB-EC"/>
</dbReference>
<comment type="cofactor">
    <cofactor evidence="6">
        <name>Mg(2+)</name>
        <dbReference type="ChEBI" id="CHEBI:18420"/>
    </cofactor>
    <text evidence="6">Binds 1 Mg(2+) ion per monomer.</text>
</comment>